<feature type="transmembrane region" description="Helical" evidence="1">
    <location>
        <begin position="98"/>
        <end position="117"/>
    </location>
</feature>
<protein>
    <submittedName>
        <fullName evidence="2">Uncharacterized protein</fullName>
    </submittedName>
</protein>
<proteinExistence type="predicted"/>
<keyword evidence="3" id="KW-1185">Reference proteome</keyword>
<evidence type="ECO:0000256" key="1">
    <source>
        <dbReference type="SAM" id="Phobius"/>
    </source>
</evidence>
<accession>A0A5B7G4F1</accession>
<dbReference type="Proteomes" id="UP000324222">
    <property type="component" value="Unassembled WGS sequence"/>
</dbReference>
<comment type="caution">
    <text evidence="2">The sequence shown here is derived from an EMBL/GenBank/DDBJ whole genome shotgun (WGS) entry which is preliminary data.</text>
</comment>
<gene>
    <name evidence="2" type="ORF">E2C01_048686</name>
</gene>
<evidence type="ECO:0000313" key="3">
    <source>
        <dbReference type="Proteomes" id="UP000324222"/>
    </source>
</evidence>
<dbReference type="AlphaFoldDB" id="A0A5B7G4F1"/>
<organism evidence="2 3">
    <name type="scientific">Portunus trituberculatus</name>
    <name type="common">Swimming crab</name>
    <name type="synonym">Neptunus trituberculatus</name>
    <dbReference type="NCBI Taxonomy" id="210409"/>
    <lineage>
        <taxon>Eukaryota</taxon>
        <taxon>Metazoa</taxon>
        <taxon>Ecdysozoa</taxon>
        <taxon>Arthropoda</taxon>
        <taxon>Crustacea</taxon>
        <taxon>Multicrustacea</taxon>
        <taxon>Malacostraca</taxon>
        <taxon>Eumalacostraca</taxon>
        <taxon>Eucarida</taxon>
        <taxon>Decapoda</taxon>
        <taxon>Pleocyemata</taxon>
        <taxon>Brachyura</taxon>
        <taxon>Eubrachyura</taxon>
        <taxon>Portunoidea</taxon>
        <taxon>Portunidae</taxon>
        <taxon>Portuninae</taxon>
        <taxon>Portunus</taxon>
    </lineage>
</organism>
<dbReference type="EMBL" id="VSRR010012615">
    <property type="protein sequence ID" value="MPC54761.1"/>
    <property type="molecule type" value="Genomic_DNA"/>
</dbReference>
<keyword evidence="1" id="KW-1133">Transmembrane helix</keyword>
<reference evidence="2 3" key="1">
    <citation type="submission" date="2019-05" db="EMBL/GenBank/DDBJ databases">
        <title>Another draft genome of Portunus trituberculatus and its Hox gene families provides insights of decapod evolution.</title>
        <authorList>
            <person name="Jeong J.-H."/>
            <person name="Song I."/>
            <person name="Kim S."/>
            <person name="Choi T."/>
            <person name="Kim D."/>
            <person name="Ryu S."/>
            <person name="Kim W."/>
        </authorList>
    </citation>
    <scope>NUCLEOTIDE SEQUENCE [LARGE SCALE GENOMIC DNA]</scope>
    <source>
        <tissue evidence="2">Muscle</tissue>
    </source>
</reference>
<name>A0A5B7G4F1_PORTR</name>
<keyword evidence="1" id="KW-0812">Transmembrane</keyword>
<dbReference type="OrthoDB" id="199913at2759"/>
<keyword evidence="1" id="KW-0472">Membrane</keyword>
<sequence length="135" mass="14231">MLEINRIQVTAILPGGTDVQAIMVGVEATGSSGPPNERAAASEDGAWVDPAQRNEFYVPSSKHMSSVGGGEECTITEQQLLPPPPPAPKTKMGCSWLFSLRTMAAGLSLILAVLFFHPSESPFLAPLPGLRDESG</sequence>
<evidence type="ECO:0000313" key="2">
    <source>
        <dbReference type="EMBL" id="MPC54761.1"/>
    </source>
</evidence>